<evidence type="ECO:0000256" key="1">
    <source>
        <dbReference type="SAM" id="MobiDB-lite"/>
    </source>
</evidence>
<feature type="compositionally biased region" description="Basic and acidic residues" evidence="1">
    <location>
        <begin position="1145"/>
        <end position="1157"/>
    </location>
</feature>
<evidence type="ECO:0000259" key="2">
    <source>
        <dbReference type="SMART" id="SM00460"/>
    </source>
</evidence>
<evidence type="ECO:0000313" key="4">
    <source>
        <dbReference type="Proteomes" id="UP001409585"/>
    </source>
</evidence>
<accession>A0AAV3U5C1</accession>
<feature type="region of interest" description="Disordered" evidence="1">
    <location>
        <begin position="1128"/>
        <end position="1157"/>
    </location>
</feature>
<reference evidence="4" key="1">
    <citation type="journal article" date="2019" name="Int. J. Syst. Evol. Microbiol.">
        <title>The Global Catalogue of Microorganisms (GCM) 10K type strain sequencing project: providing services to taxonomists for standard genome sequencing and annotation.</title>
        <authorList>
            <consortium name="The Broad Institute Genomics Platform"/>
            <consortium name="The Broad Institute Genome Sequencing Center for Infectious Disease"/>
            <person name="Wu L."/>
            <person name="Ma J."/>
        </authorList>
    </citation>
    <scope>NUCLEOTIDE SEQUENCE [LARGE SCALE GENOMIC DNA]</scope>
    <source>
        <strain evidence="4">JCM 19134</strain>
    </source>
</reference>
<dbReference type="Proteomes" id="UP001409585">
    <property type="component" value="Unassembled WGS sequence"/>
</dbReference>
<dbReference type="InterPro" id="IPR013589">
    <property type="entry name" value="Bac_transglu_N"/>
</dbReference>
<dbReference type="InterPro" id="IPR038765">
    <property type="entry name" value="Papain-like_cys_pep_sf"/>
</dbReference>
<sequence length="1157" mass="132469">MTIRVKLLHKTHYKFDRPVNVSPHILRLRPAPHSRTKIHGYSLKVLPKDHFLNWQQDPFGNYQARLIFPEKTKELGFEIEVIADMTAINPFDFFVEEYAEEFPFKYDKQLRRELKPYLEKEEQDSPLLKEWLAGVDTSEPMRSIDFLVALNSRLQQEIKYNIRMEPGVQSCQETLKIKRGSCRDTGWLLVQILRHLGLAARFVSGYLVQLTADKKSLDGPSGPEEDFTDLHAWCEVYLPGAGWIGLDPTSGLFASEGHIPLACTPHPVSAAPVTGATDKCEVEFDFANEVYRIHEDPRVTKPYAEGEWDTIKALGDYVDQELTEAGVKLTMGGEPTFVSVDDMESAQWNTDALGDDKLRLAKDLLLRLRNRFAPNGLLHYGQGKWYPGEEIPRWALGVFWRTDGLPLWHNTELLARINKNYGFTHEHAQQFANGLAKNLGLDTHYIQTAFEDTLHYLDMEEQLPINIDPLNYDLADGLERKRLAKLLRRGLNTPTGFALPLAWDYGNSSWMSTRWEFRRGHMALIPGDSPMGFRLPLDSLPAWDEKILRKYREPERDPFEPRPEKVETPEPKPSPAEQANQIVAPYIYTDEYGAVSPGPRQLMTNAADATLEDRFGAHNYEGVQEEVERYLVATLRTGLCVEARDGRLHLFLPPMQYLEHYVSLIAAVEKTAAELKMPVVIEGYEPPKDHRLQKLLVTPDPGVIEVNIHPSRNWDELVHNTCSLYEEAFQSRLGTDAFMVDGRHTGTGGGNHLTLGGASPAESPILRRPDILRSFVTFWQHHPSLSYMFSGMFIGPTSQAPRVDEGRDEMLYELEIAFQQMPDGDVMQPWLVDRLMRNLLVDITGNTHRAEFCIDKLYAPGTSSGRQGILEFRGFEMPPHEHMALVQALLIRCLFARFWKAPYKKPLVRWGTELHDKFMLPHYAWADMRSVVDDLNRHGFPFKLEWLAPFEEFRYPHYGRVQIDDIEMELRWAIEPWHVLGEEIASFGTARYVDSSVERLQIKVSGLTDSRYIVSCNGRRIPLRPTGRHGEYVAGVRYRAWAPPSALHPTIGIHAPLTFDIIDTWNGLSIGGATYHVSHQGGRSYEDFPVNAMAAETRRTNRFEDFNHTQGPFTPRPEYDALREFYPNNHPPRPMAPPAEEPTDEYPHTLDLRRMGY</sequence>
<organism evidence="3 4">
    <name type="scientific">Halioxenophilus aromaticivorans</name>
    <dbReference type="NCBI Taxonomy" id="1306992"/>
    <lineage>
        <taxon>Bacteria</taxon>
        <taxon>Pseudomonadati</taxon>
        <taxon>Pseudomonadota</taxon>
        <taxon>Gammaproteobacteria</taxon>
        <taxon>Alteromonadales</taxon>
        <taxon>Alteromonadaceae</taxon>
        <taxon>Halioxenophilus</taxon>
    </lineage>
</organism>
<dbReference type="Pfam" id="PF01841">
    <property type="entry name" value="Transglut_core"/>
    <property type="match status" value="1"/>
</dbReference>
<dbReference type="SMART" id="SM00460">
    <property type="entry name" value="TGc"/>
    <property type="match status" value="1"/>
</dbReference>
<name>A0AAV3U5C1_9ALTE</name>
<feature type="compositionally biased region" description="Pro residues" evidence="1">
    <location>
        <begin position="1129"/>
        <end position="1140"/>
    </location>
</feature>
<dbReference type="InterPro" id="IPR018667">
    <property type="entry name" value="DUF2126"/>
</dbReference>
<dbReference type="SUPFAM" id="SSF54001">
    <property type="entry name" value="Cysteine proteinases"/>
    <property type="match status" value="1"/>
</dbReference>
<dbReference type="InterPro" id="IPR002931">
    <property type="entry name" value="Transglutaminase-like"/>
</dbReference>
<dbReference type="AlphaFoldDB" id="A0AAV3U5C1"/>
<comment type="caution">
    <text evidence="3">The sequence shown here is derived from an EMBL/GenBank/DDBJ whole genome shotgun (WGS) entry which is preliminary data.</text>
</comment>
<dbReference type="PANTHER" id="PTHR33490">
    <property type="entry name" value="BLR5614 PROTEIN-RELATED"/>
    <property type="match status" value="1"/>
</dbReference>
<protein>
    <submittedName>
        <fullName evidence="3">Transglutaminase family protein</fullName>
    </submittedName>
</protein>
<gene>
    <name evidence="3" type="ORF">GCM10025791_31530</name>
</gene>
<feature type="compositionally biased region" description="Basic and acidic residues" evidence="1">
    <location>
        <begin position="554"/>
        <end position="570"/>
    </location>
</feature>
<dbReference type="PANTHER" id="PTHR33490:SF1">
    <property type="entry name" value="SLL1233 PROTEIN"/>
    <property type="match status" value="1"/>
</dbReference>
<proteinExistence type="predicted"/>
<feature type="region of interest" description="Disordered" evidence="1">
    <location>
        <begin position="554"/>
        <end position="577"/>
    </location>
</feature>
<dbReference type="Gene3D" id="3.10.620.30">
    <property type="match status" value="1"/>
</dbReference>
<evidence type="ECO:0000313" key="3">
    <source>
        <dbReference type="EMBL" id="GAA4949053.1"/>
    </source>
</evidence>
<feature type="domain" description="Transglutaminase-like" evidence="2">
    <location>
        <begin position="174"/>
        <end position="250"/>
    </location>
</feature>
<dbReference type="Pfam" id="PF08379">
    <property type="entry name" value="Bact_transglu_N"/>
    <property type="match status" value="1"/>
</dbReference>
<dbReference type="EMBL" id="BAABLX010000028">
    <property type="protein sequence ID" value="GAA4949053.1"/>
    <property type="molecule type" value="Genomic_DNA"/>
</dbReference>
<dbReference type="Pfam" id="PF09899">
    <property type="entry name" value="DUF2126"/>
    <property type="match status" value="1"/>
</dbReference>
<keyword evidence="4" id="KW-1185">Reference proteome</keyword>
<dbReference type="RefSeq" id="WP_345424406.1">
    <property type="nucleotide sequence ID" value="NZ_AP031496.1"/>
</dbReference>